<evidence type="ECO:0000313" key="3">
    <source>
        <dbReference type="Proteomes" id="UP000184287"/>
    </source>
</evidence>
<evidence type="ECO:0000313" key="2">
    <source>
        <dbReference type="EMBL" id="SHG42435.1"/>
    </source>
</evidence>
<feature type="domain" description="Cyclic nucleotide-binding" evidence="1">
    <location>
        <begin position="10"/>
        <end position="114"/>
    </location>
</feature>
<dbReference type="AlphaFoldDB" id="A0A1M5JPU3"/>
<sequence length="193" mass="22696">MSFGYFLNYLQKNVDTTHLNEAQLKSHVHEFKYNKKVELLQPGKICEHFYFIKTGLVRTYEIKSDREDTLNFYGPDRFFSSFLSFLHQIPSSEGIICESEVRGIRISYTELNALRKSDPYFNELSIQIYEKLIIDLYHELNIYRTSTAKERYHLINSSLPELSTTSLQKDIASFLGISNTHYSTLKKDALRKR</sequence>
<dbReference type="GO" id="GO:0016301">
    <property type="term" value="F:kinase activity"/>
    <property type="evidence" value="ECO:0007669"/>
    <property type="project" value="UniProtKB-KW"/>
</dbReference>
<keyword evidence="2" id="KW-0808">Transferase</keyword>
<dbReference type="InterPro" id="IPR014710">
    <property type="entry name" value="RmlC-like_jellyroll"/>
</dbReference>
<proteinExistence type="predicted"/>
<dbReference type="InterPro" id="IPR000595">
    <property type="entry name" value="cNMP-bd_dom"/>
</dbReference>
<gene>
    <name evidence="2" type="ORF">SAMN04488522_105457</name>
</gene>
<dbReference type="CDD" id="cd00038">
    <property type="entry name" value="CAP_ED"/>
    <property type="match status" value="1"/>
</dbReference>
<dbReference type="InterPro" id="IPR018490">
    <property type="entry name" value="cNMP-bd_dom_sf"/>
</dbReference>
<keyword evidence="2" id="KW-0418">Kinase</keyword>
<evidence type="ECO:0000259" key="1">
    <source>
        <dbReference type="PROSITE" id="PS50042"/>
    </source>
</evidence>
<name>A0A1M5JPU3_9SPHI</name>
<dbReference type="STRING" id="288992.SAMN04488522_105457"/>
<reference evidence="3" key="1">
    <citation type="submission" date="2016-11" db="EMBL/GenBank/DDBJ databases">
        <authorList>
            <person name="Varghese N."/>
            <person name="Submissions S."/>
        </authorList>
    </citation>
    <scope>NUCLEOTIDE SEQUENCE [LARGE SCALE GENOMIC DNA]</scope>
    <source>
        <strain evidence="3">DSM 16990</strain>
    </source>
</reference>
<organism evidence="2 3">
    <name type="scientific">Pedobacter caeni</name>
    <dbReference type="NCBI Taxonomy" id="288992"/>
    <lineage>
        <taxon>Bacteria</taxon>
        <taxon>Pseudomonadati</taxon>
        <taxon>Bacteroidota</taxon>
        <taxon>Sphingobacteriia</taxon>
        <taxon>Sphingobacteriales</taxon>
        <taxon>Sphingobacteriaceae</taxon>
        <taxon>Pedobacter</taxon>
    </lineage>
</organism>
<dbReference type="PROSITE" id="PS50042">
    <property type="entry name" value="CNMP_BINDING_3"/>
    <property type="match status" value="1"/>
</dbReference>
<protein>
    <submittedName>
        <fullName evidence="2">cAMP-binding domain of CRP or a regulatory subunit of cAMP-dependent protein kinases</fullName>
    </submittedName>
</protein>
<dbReference type="RefSeq" id="WP_073235202.1">
    <property type="nucleotide sequence ID" value="NZ_FQUQ01000005.1"/>
</dbReference>
<dbReference type="EMBL" id="FQUQ01000005">
    <property type="protein sequence ID" value="SHG42435.1"/>
    <property type="molecule type" value="Genomic_DNA"/>
</dbReference>
<keyword evidence="3" id="KW-1185">Reference proteome</keyword>
<dbReference type="OrthoDB" id="760913at2"/>
<dbReference type="Gene3D" id="2.60.120.10">
    <property type="entry name" value="Jelly Rolls"/>
    <property type="match status" value="1"/>
</dbReference>
<dbReference type="SUPFAM" id="SSF51206">
    <property type="entry name" value="cAMP-binding domain-like"/>
    <property type="match status" value="1"/>
</dbReference>
<dbReference type="Proteomes" id="UP000184287">
    <property type="component" value="Unassembled WGS sequence"/>
</dbReference>
<dbReference type="Pfam" id="PF00027">
    <property type="entry name" value="cNMP_binding"/>
    <property type="match status" value="1"/>
</dbReference>
<accession>A0A1M5JPU3</accession>